<comment type="similarity">
    <text evidence="1 7">Belongs to the thioredoxin family.</text>
</comment>
<proteinExistence type="inferred from homology"/>
<organism evidence="9 10">
    <name type="scientific">Candidatus Haliotispira prima</name>
    <dbReference type="NCBI Taxonomy" id="3034016"/>
    <lineage>
        <taxon>Bacteria</taxon>
        <taxon>Pseudomonadati</taxon>
        <taxon>Spirochaetota</taxon>
        <taxon>Spirochaetia</taxon>
        <taxon>Spirochaetales</taxon>
        <taxon>Spirochaetaceae</taxon>
        <taxon>Candidatus Haliotispira</taxon>
    </lineage>
</organism>
<evidence type="ECO:0000256" key="3">
    <source>
        <dbReference type="ARBA" id="ARBA00022982"/>
    </source>
</evidence>
<keyword evidence="10" id="KW-1185">Reference proteome</keyword>
<protein>
    <recommendedName>
        <fullName evidence="6 7">Thioredoxin</fullName>
    </recommendedName>
</protein>
<dbReference type="PIRSF" id="PIRSF000077">
    <property type="entry name" value="Thioredoxin"/>
    <property type="match status" value="1"/>
</dbReference>
<keyword evidence="2" id="KW-0813">Transport</keyword>
<evidence type="ECO:0000313" key="10">
    <source>
        <dbReference type="Proteomes" id="UP001228690"/>
    </source>
</evidence>
<feature type="domain" description="Thioredoxin" evidence="8">
    <location>
        <begin position="1"/>
        <end position="105"/>
    </location>
</feature>
<dbReference type="PANTHER" id="PTHR45663">
    <property type="entry name" value="GEO12009P1"/>
    <property type="match status" value="1"/>
</dbReference>
<dbReference type="InterPro" id="IPR036249">
    <property type="entry name" value="Thioredoxin-like_sf"/>
</dbReference>
<accession>A0ABY8MHB1</accession>
<sequence length="105" mass="11469">MPSTVNDSTFDTEVRQSTIPVLVDFWGENCPPCVMIAPIIEELGREYQGKVKIVKANVSEAPQTAGALDIMAVPTLILFRAGEEVNRHMGFAPKDQIVDKLLANA</sequence>
<dbReference type="RefSeq" id="WP_326927585.1">
    <property type="nucleotide sequence ID" value="NZ_CP123443.1"/>
</dbReference>
<dbReference type="PANTHER" id="PTHR45663:SF11">
    <property type="entry name" value="GEO12009P1"/>
    <property type="match status" value="1"/>
</dbReference>
<evidence type="ECO:0000256" key="1">
    <source>
        <dbReference type="ARBA" id="ARBA00008987"/>
    </source>
</evidence>
<dbReference type="Pfam" id="PF00085">
    <property type="entry name" value="Thioredoxin"/>
    <property type="match status" value="1"/>
</dbReference>
<dbReference type="PROSITE" id="PS00194">
    <property type="entry name" value="THIOREDOXIN_1"/>
    <property type="match status" value="1"/>
</dbReference>
<keyword evidence="3" id="KW-0249">Electron transport</keyword>
<gene>
    <name evidence="9" type="primary">trxA</name>
    <name evidence="9" type="ORF">P0082_00665</name>
</gene>
<dbReference type="InterPro" id="IPR005746">
    <property type="entry name" value="Thioredoxin"/>
</dbReference>
<keyword evidence="5" id="KW-0676">Redox-active center</keyword>
<reference evidence="9 10" key="1">
    <citation type="submission" date="2023-04" db="EMBL/GenBank/DDBJ databases">
        <title>Spirochaete genome identified in red abalone sample constitutes a novel genus.</title>
        <authorList>
            <person name="Sharma S.P."/>
            <person name="Purcell C.M."/>
            <person name="Hyde J.R."/>
            <person name="Severin A.J."/>
        </authorList>
    </citation>
    <scope>NUCLEOTIDE SEQUENCE [LARGE SCALE GENOMIC DNA]</scope>
    <source>
        <strain evidence="9 10">SP-2023</strain>
    </source>
</reference>
<dbReference type="NCBIfam" id="TIGR01068">
    <property type="entry name" value="thioredoxin"/>
    <property type="match status" value="1"/>
</dbReference>
<dbReference type="CDD" id="cd02947">
    <property type="entry name" value="TRX_family"/>
    <property type="match status" value="1"/>
</dbReference>
<dbReference type="Proteomes" id="UP001228690">
    <property type="component" value="Chromosome"/>
</dbReference>
<dbReference type="EMBL" id="CP123443">
    <property type="protein sequence ID" value="WGK69402.1"/>
    <property type="molecule type" value="Genomic_DNA"/>
</dbReference>
<evidence type="ECO:0000256" key="2">
    <source>
        <dbReference type="ARBA" id="ARBA00022448"/>
    </source>
</evidence>
<dbReference type="PROSITE" id="PS51352">
    <property type="entry name" value="THIOREDOXIN_2"/>
    <property type="match status" value="1"/>
</dbReference>
<evidence type="ECO:0000256" key="7">
    <source>
        <dbReference type="PIRNR" id="PIRNR000077"/>
    </source>
</evidence>
<dbReference type="InterPro" id="IPR017937">
    <property type="entry name" value="Thioredoxin_CS"/>
</dbReference>
<evidence type="ECO:0000256" key="6">
    <source>
        <dbReference type="NCBIfam" id="TIGR01068"/>
    </source>
</evidence>
<dbReference type="SUPFAM" id="SSF52833">
    <property type="entry name" value="Thioredoxin-like"/>
    <property type="match status" value="1"/>
</dbReference>
<dbReference type="InterPro" id="IPR013766">
    <property type="entry name" value="Thioredoxin_domain"/>
</dbReference>
<evidence type="ECO:0000256" key="5">
    <source>
        <dbReference type="ARBA" id="ARBA00023284"/>
    </source>
</evidence>
<evidence type="ECO:0000259" key="8">
    <source>
        <dbReference type="PROSITE" id="PS51352"/>
    </source>
</evidence>
<name>A0ABY8MHB1_9SPIO</name>
<evidence type="ECO:0000256" key="4">
    <source>
        <dbReference type="ARBA" id="ARBA00023157"/>
    </source>
</evidence>
<keyword evidence="4" id="KW-1015">Disulfide bond</keyword>
<dbReference type="Gene3D" id="3.40.30.10">
    <property type="entry name" value="Glutaredoxin"/>
    <property type="match status" value="1"/>
</dbReference>
<evidence type="ECO:0000313" key="9">
    <source>
        <dbReference type="EMBL" id="WGK69402.1"/>
    </source>
</evidence>